<dbReference type="EMBL" id="SWCJ01000016">
    <property type="protein sequence ID" value="TKB51918.1"/>
    <property type="molecule type" value="Genomic_DNA"/>
</dbReference>
<dbReference type="PRINTS" id="PR00931">
    <property type="entry name" value="MICOLLPTASE"/>
</dbReference>
<evidence type="ECO:0000256" key="3">
    <source>
        <dbReference type="ARBA" id="ARBA00022525"/>
    </source>
</evidence>
<name>A0A4U1BJZ9_9GAMM</name>
<keyword evidence="5" id="KW-0479">Metal-binding</keyword>
<organism evidence="12 13">
    <name type="scientific">Ferrimonas aestuarii</name>
    <dbReference type="NCBI Taxonomy" id="2569539"/>
    <lineage>
        <taxon>Bacteria</taxon>
        <taxon>Pseudomonadati</taxon>
        <taxon>Pseudomonadota</taxon>
        <taxon>Gammaproteobacteria</taxon>
        <taxon>Alteromonadales</taxon>
        <taxon>Ferrimonadaceae</taxon>
        <taxon>Ferrimonas</taxon>
    </lineage>
</organism>
<evidence type="ECO:0000256" key="5">
    <source>
        <dbReference type="ARBA" id="ARBA00022723"/>
    </source>
</evidence>
<keyword evidence="4" id="KW-0645">Protease</keyword>
<evidence type="ECO:0000256" key="4">
    <source>
        <dbReference type="ARBA" id="ARBA00022670"/>
    </source>
</evidence>
<evidence type="ECO:0000256" key="9">
    <source>
        <dbReference type="ARBA" id="ARBA00023049"/>
    </source>
</evidence>
<dbReference type="Gene3D" id="3.40.30.160">
    <property type="entry name" value="Collagenase ColT, N-terminal domain"/>
    <property type="match status" value="1"/>
</dbReference>
<gene>
    <name evidence="12" type="ORF">FCL42_17020</name>
</gene>
<evidence type="ECO:0000256" key="11">
    <source>
        <dbReference type="SAM" id="SignalP"/>
    </source>
</evidence>
<dbReference type="GO" id="GO:0008270">
    <property type="term" value="F:zinc ion binding"/>
    <property type="evidence" value="ECO:0007669"/>
    <property type="project" value="InterPro"/>
</dbReference>
<proteinExistence type="predicted"/>
<evidence type="ECO:0000256" key="1">
    <source>
        <dbReference type="ARBA" id="ARBA00001947"/>
    </source>
</evidence>
<feature type="active site" evidence="10">
    <location>
        <position position="412"/>
    </location>
</feature>
<evidence type="ECO:0000256" key="2">
    <source>
        <dbReference type="ARBA" id="ARBA00004613"/>
    </source>
</evidence>
<keyword evidence="9" id="KW-0482">Metalloprotease</keyword>
<reference evidence="12 13" key="1">
    <citation type="submission" date="2019-04" db="EMBL/GenBank/DDBJ databases">
        <authorList>
            <person name="Hwang J.C."/>
        </authorList>
    </citation>
    <scope>NUCLEOTIDE SEQUENCE [LARGE SCALE GENOMIC DNA]</scope>
    <source>
        <strain evidence="12 13">IMCC35002</strain>
    </source>
</reference>
<dbReference type="Gene3D" id="1.10.390.20">
    <property type="match status" value="1"/>
</dbReference>
<evidence type="ECO:0000313" key="13">
    <source>
        <dbReference type="Proteomes" id="UP000305675"/>
    </source>
</evidence>
<evidence type="ECO:0000256" key="6">
    <source>
        <dbReference type="ARBA" id="ARBA00022729"/>
    </source>
</evidence>
<feature type="chain" id="PRO_5020257001" evidence="11">
    <location>
        <begin position="23"/>
        <end position="584"/>
    </location>
</feature>
<evidence type="ECO:0000256" key="7">
    <source>
        <dbReference type="ARBA" id="ARBA00022801"/>
    </source>
</evidence>
<comment type="caution">
    <text evidence="12">The sequence shown here is derived from an EMBL/GenBank/DDBJ whole genome shotgun (WGS) entry which is preliminary data.</text>
</comment>
<keyword evidence="7" id="KW-0378">Hydrolase</keyword>
<dbReference type="AlphaFoldDB" id="A0A4U1BJZ9"/>
<feature type="signal peptide" evidence="11">
    <location>
        <begin position="1"/>
        <end position="22"/>
    </location>
</feature>
<sequence>MNQRITLSAIASLLFLAGCASTAPTQIPQKIALSQANQGDPAQINETLFTQASLGTSQLIEANQQQPLLLNQLGYLRTFSYFGELDEVSESAQQQFNEAMVALGDTLNANTPSLVEQWSVLVYRYYANEKFDAPLDDIFDTQIRLLAQFETTPITNIEQEYALWELIRSVGLLMHSTYREDSDNPLKQQLLASKLSDSLLKFASSDNAIINGDDWPLQNTYWALAMWQLNQEGDDWNQLEAKVTPIAKADITKRGDEAKQAFTLGYLVNGFYGQEACNEEYSDYCLMPTEEQILPIEHYCSDSLFIRTQDLSQQELAISCEKLTSQESNFHHLLNTHQQPVANDNNTALKVVVFKNWSQYNAYGQLLYDIGTDNGGMYIEGTPQAEVNQATFYAFRAWWLEPEFKVWNLNHEYVHYLDGRFIKYGGFGHFPNSLVWWAEGMAEYISKGNDNDKALRLAKETDKAEQPSLETIFATEYNDGLDRTYRWSYLAIRFLSEHDLEGLNRLGQRLKADDFGGYEAQMAKLAKQHQPQFEQWLATISSEVKDEQVQSDDGMLKPHKQNRYSYRDYLKPEHLSLDSSRLHF</sequence>
<evidence type="ECO:0000256" key="10">
    <source>
        <dbReference type="PIRSR" id="PIRSR602169-1"/>
    </source>
</evidence>
<accession>A0A4U1BJZ9</accession>
<keyword evidence="3" id="KW-0964">Secreted</keyword>
<dbReference type="GO" id="GO:0006508">
    <property type="term" value="P:proteolysis"/>
    <property type="evidence" value="ECO:0007669"/>
    <property type="project" value="UniProtKB-KW"/>
</dbReference>
<dbReference type="RefSeq" id="WP_136864628.1">
    <property type="nucleotide sequence ID" value="NZ_SWCJ01000016.1"/>
</dbReference>
<dbReference type="InterPro" id="IPR002169">
    <property type="entry name" value="Peptidase_M9A/M9B"/>
</dbReference>
<dbReference type="OrthoDB" id="9802683at2"/>
<dbReference type="PANTHER" id="PTHR13062">
    <property type="entry name" value="COLLAGENASE"/>
    <property type="match status" value="1"/>
</dbReference>
<comment type="cofactor">
    <cofactor evidence="1">
        <name>Zn(2+)</name>
        <dbReference type="ChEBI" id="CHEBI:29105"/>
    </cofactor>
</comment>
<dbReference type="GO" id="GO:0005576">
    <property type="term" value="C:extracellular region"/>
    <property type="evidence" value="ECO:0007669"/>
    <property type="project" value="UniProtKB-SubCell"/>
</dbReference>
<dbReference type="GO" id="GO:0004222">
    <property type="term" value="F:metalloendopeptidase activity"/>
    <property type="evidence" value="ECO:0007669"/>
    <property type="project" value="InterPro"/>
</dbReference>
<comment type="subcellular location">
    <subcellularLocation>
        <location evidence="2">Secreted</location>
    </subcellularLocation>
</comment>
<dbReference type="Proteomes" id="UP000305675">
    <property type="component" value="Unassembled WGS sequence"/>
</dbReference>
<keyword evidence="6 11" id="KW-0732">Signal</keyword>
<dbReference type="PANTHER" id="PTHR13062:SF9">
    <property type="entry name" value="MICROBIAL COLLAGENASE"/>
    <property type="match status" value="1"/>
</dbReference>
<dbReference type="PROSITE" id="PS51257">
    <property type="entry name" value="PROKAR_LIPOPROTEIN"/>
    <property type="match status" value="1"/>
</dbReference>
<evidence type="ECO:0000313" key="12">
    <source>
        <dbReference type="EMBL" id="TKB51918.1"/>
    </source>
</evidence>
<dbReference type="Pfam" id="PF01752">
    <property type="entry name" value="Peptidase_M9"/>
    <property type="match status" value="1"/>
</dbReference>
<protein>
    <submittedName>
        <fullName evidence="12">Collagenase</fullName>
    </submittedName>
</protein>
<keyword evidence="8" id="KW-0862">Zinc</keyword>
<keyword evidence="13" id="KW-1185">Reference proteome</keyword>
<evidence type="ECO:0000256" key="8">
    <source>
        <dbReference type="ARBA" id="ARBA00022833"/>
    </source>
</evidence>